<proteinExistence type="predicted"/>
<reference evidence="3" key="1">
    <citation type="journal article" date="2020" name="J Insects Food Feed">
        <title>The yellow mealworm (Tenebrio molitor) genome: a resource for the emerging insects as food and feed industry.</title>
        <authorList>
            <person name="Eriksson T."/>
            <person name="Andere A."/>
            <person name="Kelstrup H."/>
            <person name="Emery V."/>
            <person name="Picard C."/>
        </authorList>
    </citation>
    <scope>NUCLEOTIDE SEQUENCE</scope>
    <source>
        <strain evidence="3">Stoneville</strain>
        <tissue evidence="3">Whole head</tissue>
    </source>
</reference>
<dbReference type="PRINTS" id="PR00419">
    <property type="entry name" value="ADXRDTASE"/>
</dbReference>
<dbReference type="SUPFAM" id="SSF51905">
    <property type="entry name" value="FAD/NAD(P)-binding domain"/>
    <property type="match status" value="5"/>
</dbReference>
<dbReference type="InterPro" id="IPR050281">
    <property type="entry name" value="Flavin_monoamine_oxidase"/>
</dbReference>
<accession>A0A8J6L9K8</accession>
<feature type="domain" description="Amine oxidase" evidence="2">
    <location>
        <begin position="2086"/>
        <end position="2543"/>
    </location>
</feature>
<dbReference type="Gene3D" id="3.90.660.10">
    <property type="match status" value="5"/>
</dbReference>
<evidence type="ECO:0000313" key="3">
    <source>
        <dbReference type="EMBL" id="KAH0813275.1"/>
    </source>
</evidence>
<feature type="region of interest" description="Disordered" evidence="1">
    <location>
        <begin position="146"/>
        <end position="184"/>
    </location>
</feature>
<evidence type="ECO:0000259" key="2">
    <source>
        <dbReference type="Pfam" id="PF01593"/>
    </source>
</evidence>
<sequence>MAQDGGAERVSVSPNTMTCRSGTLWASRCAVFDGGGACHELQGSDFSAGPSESREAGTGLVDDLLDGVWARMREAQRQRAVARPGRHRHSENDTFRETRTKPLLGTRTKGGTHTCLWHAGVDVHGRCGLQPLAPWGGRGTLGGGCGGSGTQRPRGDVLAGTTDGWERRRPHGSSSDVQAGGGGTRCLDGRPLTRQHRELSGLAVGLEGLTGDGVERALGFNSPSSGSLVVVKTASVNKSRHRPRRWTRQFDRSRGPVENSYLSLDLAVGAGASGIAAATKLLENSFTNITILEAEDRIGGRIHSVKFGESLVDLGAEHCYGSKENAVYDLAKDYDVLEEFDFSFENNIYCSDGSKLNSSISQDLNKIIFELFEKKYEGNETTKSTEDVFKERFNSSVLPKYEGDKKNVQILKEALKFSDGQISLFNGASSWSDVSAKTDMITNNDAFVWKGVGFKTIINILMKSYPDSKNKLDIDDKIHLKKKVQKISWDQDQSVSVLTADNTTYTADYVIFTPSAGVLKKHQDTLFEPKLPSAKKDAIENTGYGSITKLFVTYSTKWWKDDDKLFSFFWTGEDTNLVNFGEGLTKKKMSWITQIRELIKVHHNPNVWSVWISGHKLSEIENLPDETLKNGVNYAVKKFLGETRNVTDVTKILKSTWTIDENFLGGTSYLKTGAYKSDESIQDKLAEPVTNAAGKARLLFAGEATHSTLYASVQGAGASGIAAATKLLENSFTNLIILEAEDRIGGRINTVKFGQNVVDLGAEYCAGTKGNIAYDLAKDYDVLEPARLTLEDNIYYSDGTKLDTSLSHDLSDLIFEIYQKKYKGNVTEGKSTGDAFRERYNSAILPKYQNDKKKATILEEGLRFSEGFVSLLDGTPSWSEASANSDFVAQNEDLVWKGVGYKTIIDILMKSYPDPKKKLDIDDKIHLNKKVQRIIWDTNETVTVVTADNSTYTADYVIFTPSAGVLKKDKDTLFDPKLPSLKEDAIINIGYGSVIKFVINFSTKWWHDDDKLFAFFWSHDDLNSIDFSDGPSKDGVSWVAQILELITVPHNSNAWSGWITGDLLSEIEKLSDETMKMGIKYVVNKFLGKTHNVTEITGIVKSTWTINPNFLGEKLAEPVTNAAGKPKLLFAGEATHSTHYGSVHGAIETGHREAQRIIELHRPAGIAAATKLLENSITNITILEAGNRIGGRINSVRLGDGFVDVGAEYCHGQEENVVYELVKDLDLLQHSKPCTPEYLKLYYSNGSTIEEEMTMNLAKLIQNYDDEINQTCGLSLGDAFLPVYNSTILKKYENDKQKLKVATEALKYTNDLILLHEGAFSWLRPSAGRHYRACKGDQGMTWKKGGYHTILDILMKSYPDPSQKLPIDDKIFFDKKVTKIIWNNNDDEVIVKTFDNSSLTAHHVIFTPSIGVLKEQKDSLFHPQLPERKENAMEAMGFDAIVKIILHFPQRWWGDDDVDFLFVWSKEDLLNTIHEFPDGPSQHGVSWVAQIVALVEVPSNRNVRIALFSGDLVPKIEQTPEELVKRGCMFVIRKFLGRDYNVTDADKIISDVESSTSLRHLTRYGCSAPDFCPPNRHCKMTYDETEAVHRGRSRNSATKITRHEGALQDDNGPSTSGSFGRLSFFIATRINCPRVDNSNFGQTSTPFFLVTNEWSFPKWTPVRSYYLNYNARTVGDTREHIMLVTLYLFVFLHFVHVDVQADPSVVIIGAGPAGIAAATRLLENSINNITILEAENRIGGRINTVEFAGHFIELGAEFCHGERNNLVYEHANKYNLLELPTKSLENNVYYSNGSKLDPSLVEELGLQEDYEYYAKDNFNFTGKSIGDIVIERYNKKQVEKYKNEKEKLKLAKEGLRYSELFTLTNEGSFSWFDCSADNAYEVCEGNQSLVWKKVGYKTILDILMRSYPDPNKKLPIDDKIHLNTKVQSISWNKSESVTVLTIDNSSYFADHVIFTPSIGVLKQQSDKLFTPSLPSAKREAIEATGFGGVIKIFVHFPTKWWKDDHSFSFFWSEEDLHVDYPHGPRKSGISWITQLVDLEQNINNPNVWSVWFAGDLVPEVEKLPLDVLKNGCEFVFNKFLVGAGPAGIAAATKLLKDSINNITILEAEDRIGGRINSVKFGDGIVDLGAQFCHGEKGNVAYELAKNLNILEPGLRSLQNNVYYSNGSRLDPSLMEELKQEYSGYDKLADQDFNTTGKSLGELFIQKYNSTLLKKYEREEDKLKIVKEGLRFLEGYIVVHEGSFSWFDPSAECDYKQCEGNQALVWKGFGYNAVLQIMMNNYPDPAKKLPIDDKIHLGAKVKKINWNQSETVTVETSDNSYSADYIIFTPSIGVLKREKDSLFNPPLPPFKLQAIDATGFGGVMKIFLHFSTKWWKDEDRAFSFFWGEEDLSVVDFPDGPTKYGISWITQFRYILKVPDNPHVWVGWISGELVPEIERLPLKTLKQGCEHVLNKFLSGKYNVSGISQMLRSTWCTNENFGGTYSYTKTGFYKRGLSYQEKLAEALDGVEGRPRVLFAGEATNPVHYSTVHGAIETGYRAAENIIQLHKNKK</sequence>
<dbReference type="SUPFAM" id="SSF54373">
    <property type="entry name" value="FAD-linked reductases, C-terminal domain"/>
    <property type="match status" value="4"/>
</dbReference>
<feature type="domain" description="Amine oxidase" evidence="2">
    <location>
        <begin position="1164"/>
        <end position="1540"/>
    </location>
</feature>
<reference evidence="3" key="2">
    <citation type="submission" date="2021-08" db="EMBL/GenBank/DDBJ databases">
        <authorList>
            <person name="Eriksson T."/>
        </authorList>
    </citation>
    <scope>NUCLEOTIDE SEQUENCE</scope>
    <source>
        <strain evidence="3">Stoneville</strain>
        <tissue evidence="3">Whole head</tissue>
    </source>
</reference>
<dbReference type="Pfam" id="PF01593">
    <property type="entry name" value="Amino_oxidase"/>
    <property type="match status" value="4"/>
</dbReference>
<dbReference type="EMBL" id="JABDTM020025434">
    <property type="protein sequence ID" value="KAH0813275.1"/>
    <property type="molecule type" value="Genomic_DNA"/>
</dbReference>
<evidence type="ECO:0000256" key="1">
    <source>
        <dbReference type="SAM" id="MobiDB-lite"/>
    </source>
</evidence>
<dbReference type="InterPro" id="IPR002937">
    <property type="entry name" value="Amino_oxidase"/>
</dbReference>
<feature type="domain" description="Amine oxidase" evidence="2">
    <location>
        <begin position="1713"/>
        <end position="2068"/>
    </location>
</feature>
<name>A0A8J6L9K8_TENMO</name>
<feature type="region of interest" description="Disordered" evidence="1">
    <location>
        <begin position="1589"/>
        <end position="1615"/>
    </location>
</feature>
<dbReference type="GO" id="GO:0046592">
    <property type="term" value="F:polyamine oxidase activity"/>
    <property type="evidence" value="ECO:0007669"/>
    <property type="project" value="TreeGrafter"/>
</dbReference>
<organism evidence="3 4">
    <name type="scientific">Tenebrio molitor</name>
    <name type="common">Yellow mealworm beetle</name>
    <dbReference type="NCBI Taxonomy" id="7067"/>
    <lineage>
        <taxon>Eukaryota</taxon>
        <taxon>Metazoa</taxon>
        <taxon>Ecdysozoa</taxon>
        <taxon>Arthropoda</taxon>
        <taxon>Hexapoda</taxon>
        <taxon>Insecta</taxon>
        <taxon>Pterygota</taxon>
        <taxon>Neoptera</taxon>
        <taxon>Endopterygota</taxon>
        <taxon>Coleoptera</taxon>
        <taxon>Polyphaga</taxon>
        <taxon>Cucujiformia</taxon>
        <taxon>Tenebrionidae</taxon>
        <taxon>Tenebrio</taxon>
    </lineage>
</organism>
<dbReference type="PANTHER" id="PTHR10742:SF398">
    <property type="entry name" value="AMINE OXIDASE DOMAIN-CONTAINING PROTEIN-RELATED"/>
    <property type="match status" value="1"/>
</dbReference>
<dbReference type="InterPro" id="IPR036188">
    <property type="entry name" value="FAD/NAD-bd_sf"/>
</dbReference>
<evidence type="ECO:0000313" key="4">
    <source>
        <dbReference type="Proteomes" id="UP000719412"/>
    </source>
</evidence>
<dbReference type="Gene3D" id="3.50.50.60">
    <property type="entry name" value="FAD/NAD(P)-binding domain"/>
    <property type="match status" value="5"/>
</dbReference>
<keyword evidence="4" id="KW-1185">Reference proteome</keyword>
<dbReference type="Proteomes" id="UP000719412">
    <property type="component" value="Unassembled WGS sequence"/>
</dbReference>
<feature type="domain" description="Amine oxidase" evidence="2">
    <location>
        <begin position="273"/>
        <end position="720"/>
    </location>
</feature>
<dbReference type="PANTHER" id="PTHR10742">
    <property type="entry name" value="FLAVIN MONOAMINE OXIDASE"/>
    <property type="match status" value="1"/>
</dbReference>
<comment type="caution">
    <text evidence="3">The sequence shown here is derived from an EMBL/GenBank/DDBJ whole genome shotgun (WGS) entry which is preliminary data.</text>
</comment>
<gene>
    <name evidence="3" type="ORF">GEV33_009515</name>
</gene>
<protein>
    <recommendedName>
        <fullName evidence="2">Amine oxidase domain-containing protein</fullName>
    </recommendedName>
</protein>